<dbReference type="Proteomes" id="UP000782843">
    <property type="component" value="Unassembled WGS sequence"/>
</dbReference>
<comment type="caution">
    <text evidence="1">The sequence shown here is derived from an EMBL/GenBank/DDBJ whole genome shotgun (WGS) entry which is preliminary data.</text>
</comment>
<dbReference type="AlphaFoldDB" id="A0A955L3H9"/>
<dbReference type="EMBL" id="JAGQLG010000082">
    <property type="protein sequence ID" value="MCA9382206.1"/>
    <property type="molecule type" value="Genomic_DNA"/>
</dbReference>
<sequence>MKTKKKFRTPNYIRLGFIKNRFINRKRLMEDIGKIDISNPTELENRLKQRNLRKFFSKVQKQKSKPYLN</sequence>
<evidence type="ECO:0000313" key="1">
    <source>
        <dbReference type="EMBL" id="MCA9382206.1"/>
    </source>
</evidence>
<organism evidence="1 2">
    <name type="scientific">Candidatus Dojkabacteria bacterium</name>
    <dbReference type="NCBI Taxonomy" id="2099670"/>
    <lineage>
        <taxon>Bacteria</taxon>
        <taxon>Candidatus Dojkabacteria</taxon>
    </lineage>
</organism>
<reference evidence="1" key="1">
    <citation type="submission" date="2020-04" db="EMBL/GenBank/DDBJ databases">
        <authorList>
            <person name="Zhang T."/>
        </authorList>
    </citation>
    <scope>NUCLEOTIDE SEQUENCE</scope>
    <source>
        <strain evidence="1">HKST-UBA10</strain>
    </source>
</reference>
<gene>
    <name evidence="1" type="ORF">KC660_02245</name>
</gene>
<proteinExistence type="predicted"/>
<reference evidence="1" key="2">
    <citation type="journal article" date="2021" name="Microbiome">
        <title>Successional dynamics and alternative stable states in a saline activated sludge microbial community over 9 years.</title>
        <authorList>
            <person name="Wang Y."/>
            <person name="Ye J."/>
            <person name="Ju F."/>
            <person name="Liu L."/>
            <person name="Boyd J.A."/>
            <person name="Deng Y."/>
            <person name="Parks D.H."/>
            <person name="Jiang X."/>
            <person name="Yin X."/>
            <person name="Woodcroft B.J."/>
            <person name="Tyson G.W."/>
            <person name="Hugenholtz P."/>
            <person name="Polz M.F."/>
            <person name="Zhang T."/>
        </authorList>
    </citation>
    <scope>NUCLEOTIDE SEQUENCE</scope>
    <source>
        <strain evidence="1">HKST-UBA10</strain>
    </source>
</reference>
<accession>A0A955L3H9</accession>
<name>A0A955L3H9_9BACT</name>
<protein>
    <submittedName>
        <fullName evidence="1">Uncharacterized protein</fullName>
    </submittedName>
</protein>
<evidence type="ECO:0000313" key="2">
    <source>
        <dbReference type="Proteomes" id="UP000782843"/>
    </source>
</evidence>